<feature type="region of interest" description="Disordered" evidence="1">
    <location>
        <begin position="543"/>
        <end position="633"/>
    </location>
</feature>
<feature type="compositionally biased region" description="Basic and acidic residues" evidence="1">
    <location>
        <begin position="584"/>
        <end position="593"/>
    </location>
</feature>
<gene>
    <name evidence="2" type="ORF">GTHE00462_LOCUS27340</name>
</gene>
<protein>
    <recommendedName>
        <fullName evidence="3">Ribosomal RNA-processing protein 12-like conserved domain-containing protein</fullName>
    </recommendedName>
</protein>
<evidence type="ECO:0000256" key="1">
    <source>
        <dbReference type="SAM" id="MobiDB-lite"/>
    </source>
</evidence>
<evidence type="ECO:0000313" key="2">
    <source>
        <dbReference type="EMBL" id="CAE2321138.1"/>
    </source>
</evidence>
<feature type="region of interest" description="Disordered" evidence="1">
    <location>
        <begin position="387"/>
        <end position="481"/>
    </location>
</feature>
<feature type="compositionally biased region" description="Acidic residues" evidence="1">
    <location>
        <begin position="418"/>
        <end position="435"/>
    </location>
</feature>
<evidence type="ECO:0008006" key="3">
    <source>
        <dbReference type="Google" id="ProtNLM"/>
    </source>
</evidence>
<dbReference type="InterPro" id="IPR011989">
    <property type="entry name" value="ARM-like"/>
</dbReference>
<accession>A0A7S4P203</accession>
<dbReference type="InterPro" id="IPR016024">
    <property type="entry name" value="ARM-type_fold"/>
</dbReference>
<dbReference type="PANTHER" id="PTHR48287">
    <property type="entry name" value="ARM REPEAT SUPERFAMILY PROTEIN"/>
    <property type="match status" value="1"/>
</dbReference>
<organism evidence="2">
    <name type="scientific">Guillardia theta</name>
    <name type="common">Cryptophyte</name>
    <name type="synonym">Cryptomonas phi</name>
    <dbReference type="NCBI Taxonomy" id="55529"/>
    <lineage>
        <taxon>Eukaryota</taxon>
        <taxon>Cryptophyceae</taxon>
        <taxon>Pyrenomonadales</taxon>
        <taxon>Geminigeraceae</taxon>
        <taxon>Guillardia</taxon>
    </lineage>
</organism>
<reference evidence="2" key="1">
    <citation type="submission" date="2021-01" db="EMBL/GenBank/DDBJ databases">
        <authorList>
            <person name="Corre E."/>
            <person name="Pelletier E."/>
            <person name="Niang G."/>
            <person name="Scheremetjew M."/>
            <person name="Finn R."/>
            <person name="Kale V."/>
            <person name="Holt S."/>
            <person name="Cochrane G."/>
            <person name="Meng A."/>
            <person name="Brown T."/>
            <person name="Cohen L."/>
        </authorList>
    </citation>
    <scope>NUCLEOTIDE SEQUENCE</scope>
    <source>
        <strain evidence="2">CCMP 2712</strain>
    </source>
</reference>
<dbReference type="AlphaFoldDB" id="A0A7S4P203"/>
<sequence>MEEEEEEEPRLLSAEEAAASLTCLASFAKNYLPILFNTISSSSQEERPLLLETVGEYAKITESSRLNGLFQNVMKKLLTAAAAGGDPMTDEPELEANKVLLLELSLALMPALDEASSEFLFKSSTPFLSDPSGSVQKRAYKLLQLMGEEHTSLMQRKIGDLQTAMIDSLPLLWPGANKWRLRCILKLVEHLGFDVSYMKLIGAVMGEVILGTKCHARKSRECAFQILVSIAQKVDYGSAGQQLGDLFSMLLAGLAGTTPHMVSATILALSRLVFEYAERVGQLAPPLLDSVMLLLQHKSREIVTAALGFAKVAAVALDPDLLRQYMKSIVSNLLVWSSDSRNRFRLKVKVILERLVRRTSYEEVLQATPEEHKKLIIAVNKRLKRAKKSKAKREEEEEETQEPSRMRLKGGYEAALYGDEDEEEEDEEEEDEGMEDLPKGRAPAGMRRSVDGRSRQQDGSSSSAPTTAAARTKFGFPANNVGKPIIVDEEEEKVAGKKRRRMEEEAEEFLAPMKEEEKERKEVAAVLKNSSHANAMALAEQAEEALNARPARSWDQTGSKRRKRIQPESKVLGGQEYRPKKGKTGGDVKKAGRPDPFAYVPFDKRQLNQKKRHRPVKKLSQVFNATKEARGKK</sequence>
<dbReference type="Gene3D" id="1.25.10.10">
    <property type="entry name" value="Leucine-rich Repeat Variant"/>
    <property type="match status" value="1"/>
</dbReference>
<proteinExistence type="predicted"/>
<dbReference type="EMBL" id="HBKN01035078">
    <property type="protein sequence ID" value="CAE2321138.1"/>
    <property type="molecule type" value="Transcribed_RNA"/>
</dbReference>
<feature type="compositionally biased region" description="Basic residues" evidence="1">
    <location>
        <begin position="607"/>
        <end position="617"/>
    </location>
</feature>
<dbReference type="SUPFAM" id="SSF48371">
    <property type="entry name" value="ARM repeat"/>
    <property type="match status" value="1"/>
</dbReference>
<feature type="compositionally biased region" description="Low complexity" evidence="1">
    <location>
        <begin position="457"/>
        <end position="470"/>
    </location>
</feature>
<dbReference type="PANTHER" id="PTHR48287:SF1">
    <property type="entry name" value="ARM REPEAT SUPERFAMILY PROTEIN"/>
    <property type="match status" value="1"/>
</dbReference>
<name>A0A7S4P203_GUITH</name>
<dbReference type="InterPro" id="IPR052087">
    <property type="entry name" value="RRP12"/>
</dbReference>